<dbReference type="Proteomes" id="UP000260790">
    <property type="component" value="Unassembled WGS sequence"/>
</dbReference>
<dbReference type="EMBL" id="CP117692">
    <property type="protein sequence ID" value="WDC81442.1"/>
    <property type="molecule type" value="Genomic_DNA"/>
</dbReference>
<keyword evidence="3 6" id="KW-0479">Metal-binding</keyword>
<dbReference type="InterPro" id="IPR010377">
    <property type="entry name" value="YabA"/>
</dbReference>
<dbReference type="Pfam" id="PF06156">
    <property type="entry name" value="YabA"/>
    <property type="match status" value="1"/>
</dbReference>
<dbReference type="GO" id="GO:0043590">
    <property type="term" value="C:bacterial nucleoid"/>
    <property type="evidence" value="ECO:0007669"/>
    <property type="project" value="UniProtKB-UniRule"/>
</dbReference>
<protein>
    <recommendedName>
        <fullName evidence="6">Replication initiation control protein YabA</fullName>
    </recommendedName>
</protein>
<dbReference type="AlphaFoldDB" id="A0A0G8G9Y4"/>
<feature type="binding site" evidence="6">
    <location>
        <position position="108"/>
    </location>
    <ligand>
        <name>Zn(2+)</name>
        <dbReference type="ChEBI" id="CHEBI:29105"/>
    </ligand>
</feature>
<evidence type="ECO:0000313" key="9">
    <source>
        <dbReference type="EMBL" id="WDC81442.1"/>
    </source>
</evidence>
<feature type="region of interest" description="Disordered" evidence="7">
    <location>
        <begin position="1"/>
        <end position="21"/>
    </location>
</feature>
<dbReference type="GO" id="GO:0008270">
    <property type="term" value="F:zinc ion binding"/>
    <property type="evidence" value="ECO:0007669"/>
    <property type="project" value="UniProtKB-UniRule"/>
</dbReference>
<comment type="similarity">
    <text evidence="6">Belongs to the YabA family.</text>
</comment>
<dbReference type="PIRSF" id="PIRSF021439">
    <property type="entry name" value="DUF972"/>
    <property type="match status" value="1"/>
</dbReference>
<name>A0A0G8G9Y4_9LACO</name>
<dbReference type="EMBL" id="QSQR01000006">
    <property type="protein sequence ID" value="RGK46190.1"/>
    <property type="molecule type" value="Genomic_DNA"/>
</dbReference>
<evidence type="ECO:0000256" key="5">
    <source>
        <dbReference type="ARBA" id="ARBA00022880"/>
    </source>
</evidence>
<keyword evidence="5 6" id="KW-0236">DNA replication inhibitor</keyword>
<evidence type="ECO:0000256" key="1">
    <source>
        <dbReference type="ARBA" id="ARBA00022490"/>
    </source>
</evidence>
<gene>
    <name evidence="6" type="primary">yabA</name>
    <name evidence="8" type="ORF">DXD09_06490</name>
    <name evidence="9" type="ORF">PSR59_07210</name>
</gene>
<dbReference type="RefSeq" id="WP_003696238.1">
    <property type="nucleotide sequence ID" value="NZ_CP117687.1"/>
</dbReference>
<feature type="region of interest" description="Disordered" evidence="7">
    <location>
        <begin position="54"/>
        <end position="76"/>
    </location>
</feature>
<dbReference type="HAMAP" id="MF_01159">
    <property type="entry name" value="YabA"/>
    <property type="match status" value="1"/>
</dbReference>
<dbReference type="Proteomes" id="UP001222683">
    <property type="component" value="Chromosome"/>
</dbReference>
<organism evidence="8 10">
    <name type="scientific">Ligilactobacillus ruminis</name>
    <dbReference type="NCBI Taxonomy" id="1623"/>
    <lineage>
        <taxon>Bacteria</taxon>
        <taxon>Bacillati</taxon>
        <taxon>Bacillota</taxon>
        <taxon>Bacilli</taxon>
        <taxon>Lactobacillales</taxon>
        <taxon>Lactobacillaceae</taxon>
        <taxon>Ligilactobacillus</taxon>
    </lineage>
</organism>
<comment type="subunit">
    <text evidence="6">Homotetramer. Interacts with both DnaA and DnaN, acting as a bridge between these two proteins.</text>
</comment>
<reference evidence="8 10" key="1">
    <citation type="submission" date="2018-08" db="EMBL/GenBank/DDBJ databases">
        <title>A genome reference for cultivated species of the human gut microbiota.</title>
        <authorList>
            <person name="Zou Y."/>
            <person name="Xue W."/>
            <person name="Luo G."/>
        </authorList>
    </citation>
    <scope>NUCLEOTIDE SEQUENCE [LARGE SCALE GENOMIC DNA]</scope>
    <source>
        <strain evidence="8 10">TF10-9AT</strain>
    </source>
</reference>
<feature type="binding site" evidence="6">
    <location>
        <position position="89"/>
    </location>
    <ligand>
        <name>Zn(2+)</name>
        <dbReference type="ChEBI" id="CHEBI:29105"/>
    </ligand>
</feature>
<keyword evidence="2 6" id="KW-0235">DNA replication</keyword>
<keyword evidence="4 6" id="KW-0862">Zinc</keyword>
<reference evidence="9" key="2">
    <citation type="submission" date="2023-02" db="EMBL/GenBank/DDBJ databases">
        <title>Complete genome sequence of Lactobacillus ruminis CACC888 isolated from Pig feces.</title>
        <authorList>
            <person name="Park S."/>
            <person name="Park M.A."/>
            <person name="Kim D.-H."/>
            <person name="Kim Y."/>
        </authorList>
    </citation>
    <scope>NUCLEOTIDE SEQUENCE</scope>
    <source>
        <strain evidence="9">CACC888</strain>
    </source>
</reference>
<dbReference type="GO" id="GO:0006260">
    <property type="term" value="P:DNA replication"/>
    <property type="evidence" value="ECO:0007669"/>
    <property type="project" value="UniProtKB-KW"/>
</dbReference>
<evidence type="ECO:0000256" key="7">
    <source>
        <dbReference type="SAM" id="MobiDB-lite"/>
    </source>
</evidence>
<proteinExistence type="inferred from homology"/>
<comment type="function">
    <text evidence="6">Involved in control of chromosome replication initiation. Inhibits the cooperative binding of DnaA to the oriC region, thus negatively regulating initiation of chromosome replication. Inhibits the ability of DnaA-ATP to form a helix on DNA; does not disassemble preformed DnaA-DNA helices. Decreases the residence time of DnaA on the chromosome at its binding sites (oriC, replication forks and promoter-binding sites). Tethers DnaA to the replication machinery via the DNA polymerase beta sliding clamp subunit (dnaN). Associates with oriC and other DnaA targets on the chromosome in a DnaA-dependent manner.</text>
</comment>
<evidence type="ECO:0000313" key="10">
    <source>
        <dbReference type="Proteomes" id="UP000260790"/>
    </source>
</evidence>
<evidence type="ECO:0000256" key="6">
    <source>
        <dbReference type="HAMAP-Rule" id="MF_01159"/>
    </source>
</evidence>
<comment type="cofactor">
    <cofactor evidence="6">
        <name>Zn(2+)</name>
        <dbReference type="ChEBI" id="CHEBI:29105"/>
    </cofactor>
    <text evidence="6">Binds 1 zinc ion per subunit.</text>
</comment>
<keyword evidence="1 6" id="KW-0963">Cytoplasm</keyword>
<evidence type="ECO:0000256" key="2">
    <source>
        <dbReference type="ARBA" id="ARBA00022705"/>
    </source>
</evidence>
<comment type="subcellular location">
    <subcellularLocation>
        <location evidence="6">Cytoplasm</location>
        <location evidence="6">Nucleoid</location>
    </subcellularLocation>
    <text evidence="6">Localizes in tight foci, which correspond to the replisome at mid-cell throughout the cell cycle.</text>
</comment>
<sequence>MKKRELFDSFEQMEKSSQQMQRTIASVKEEMERIVEQNAELAIENSHLRARLQELEERNNRQKGKTTKNGLSKSRQNLEKLYEEGFHVCNVDNMYGSRRVNDEPCVFCQDVIYGERH</sequence>
<evidence type="ECO:0000256" key="3">
    <source>
        <dbReference type="ARBA" id="ARBA00022723"/>
    </source>
</evidence>
<evidence type="ECO:0000256" key="4">
    <source>
        <dbReference type="ARBA" id="ARBA00022833"/>
    </source>
</evidence>
<feature type="binding site" evidence="6">
    <location>
        <position position="105"/>
    </location>
    <ligand>
        <name>Zn(2+)</name>
        <dbReference type="ChEBI" id="CHEBI:29105"/>
    </ligand>
</feature>
<accession>A0A0G8G9Y4</accession>
<evidence type="ECO:0000313" key="8">
    <source>
        <dbReference type="EMBL" id="RGK46190.1"/>
    </source>
</evidence>
<feature type="binding site" evidence="6">
    <location>
        <position position="87"/>
    </location>
    <ligand>
        <name>Zn(2+)</name>
        <dbReference type="ChEBI" id="CHEBI:29105"/>
    </ligand>
</feature>
<dbReference type="GO" id="GO:0008156">
    <property type="term" value="P:negative regulation of DNA replication"/>
    <property type="evidence" value="ECO:0007669"/>
    <property type="project" value="UniProtKB-UniRule"/>
</dbReference>